<reference evidence="2" key="1">
    <citation type="submission" date="2021-01" db="EMBL/GenBank/DDBJ databases">
        <authorList>
            <person name="Corre E."/>
            <person name="Pelletier E."/>
            <person name="Niang G."/>
            <person name="Scheremetjew M."/>
            <person name="Finn R."/>
            <person name="Kale V."/>
            <person name="Holt S."/>
            <person name="Cochrane G."/>
            <person name="Meng A."/>
            <person name="Brown T."/>
            <person name="Cohen L."/>
        </authorList>
    </citation>
    <scope>NUCLEOTIDE SEQUENCE</scope>
    <source>
        <strain evidence="2">CCMP1897</strain>
    </source>
</reference>
<accession>A0A7S3UG27</accession>
<feature type="domain" description="M23ase beta-sheet core" evidence="1">
    <location>
        <begin position="220"/>
        <end position="318"/>
    </location>
</feature>
<evidence type="ECO:0000313" key="2">
    <source>
        <dbReference type="EMBL" id="CAE0613361.1"/>
    </source>
</evidence>
<name>A0A7S3UG27_9CHLO</name>
<evidence type="ECO:0000259" key="1">
    <source>
        <dbReference type="Pfam" id="PF01551"/>
    </source>
</evidence>
<proteinExistence type="predicted"/>
<dbReference type="InterPro" id="IPR016047">
    <property type="entry name" value="M23ase_b-sheet_dom"/>
</dbReference>
<protein>
    <recommendedName>
        <fullName evidence="1">M23ase beta-sheet core domain-containing protein</fullName>
    </recommendedName>
</protein>
<dbReference type="InterPro" id="IPR011055">
    <property type="entry name" value="Dup_hybrid_motif"/>
</dbReference>
<dbReference type="Gene3D" id="2.70.70.10">
    <property type="entry name" value="Glucose Permease (Domain IIA)"/>
    <property type="match status" value="1"/>
</dbReference>
<dbReference type="EMBL" id="HBIS01008655">
    <property type="protein sequence ID" value="CAE0613361.1"/>
    <property type="molecule type" value="Transcribed_RNA"/>
</dbReference>
<dbReference type="PANTHER" id="PTHR21666">
    <property type="entry name" value="PEPTIDASE-RELATED"/>
    <property type="match status" value="1"/>
</dbReference>
<dbReference type="InterPro" id="IPR050570">
    <property type="entry name" value="Cell_wall_metabolism_enzyme"/>
</dbReference>
<gene>
    <name evidence="2" type="ORF">PSAL00342_LOCUS7260</name>
</gene>
<dbReference type="Pfam" id="PF01551">
    <property type="entry name" value="Peptidase_M23"/>
    <property type="match status" value="1"/>
</dbReference>
<dbReference type="PANTHER" id="PTHR21666:SF290">
    <property type="entry name" value="PEPTIDASE M23 DOMAIN PROTEIN"/>
    <property type="match status" value="1"/>
</dbReference>
<dbReference type="SUPFAM" id="SSF51261">
    <property type="entry name" value="Duplicated hybrid motif"/>
    <property type="match status" value="1"/>
</dbReference>
<sequence length="327" mass="36196">MPLAKVNSTGSVWEDRKAENWVQDALQVVRRAVEAPSVGVELSSRWPRLGDTLAVHVKVPPPRTPVGWIRREFAKRFSGGELHVTLDGIECQCFPKQGSQSSGAKAGKSEVWRALVPFTPLDAPGKRELVVALKDGRKKVHRETIGVVDVEFPTESIWLPKQKSNLHMTDLEREKTDAFREVRSEDQLWDKPFVRPCEGPVTTEFGMKRYYNGVFARGYYHRGVDYGASEGTPVYAPANGLVSLAGKEEEGFVIHGNCIGLDHGHGVASIFMHLSELAVREGEYVRRGQLVGRVGDTGISTGPHLHWGLYVNGACISPTSWMRGIVT</sequence>
<organism evidence="2">
    <name type="scientific">Picocystis salinarum</name>
    <dbReference type="NCBI Taxonomy" id="88271"/>
    <lineage>
        <taxon>Eukaryota</taxon>
        <taxon>Viridiplantae</taxon>
        <taxon>Chlorophyta</taxon>
        <taxon>Picocystophyceae</taxon>
        <taxon>Picocystales</taxon>
        <taxon>Picocystaceae</taxon>
        <taxon>Picocystis</taxon>
    </lineage>
</organism>
<dbReference type="GO" id="GO:0004222">
    <property type="term" value="F:metalloendopeptidase activity"/>
    <property type="evidence" value="ECO:0007669"/>
    <property type="project" value="TreeGrafter"/>
</dbReference>
<dbReference type="AlphaFoldDB" id="A0A7S3UG27"/>
<dbReference type="CDD" id="cd12797">
    <property type="entry name" value="M23_peptidase"/>
    <property type="match status" value="1"/>
</dbReference>